<keyword evidence="1" id="KW-1133">Transmembrane helix</keyword>
<dbReference type="AlphaFoldDB" id="A0A1I8EB07"/>
<keyword evidence="1" id="KW-0812">Transmembrane</keyword>
<organism evidence="3">
    <name type="scientific">Wuchereria bancrofti</name>
    <dbReference type="NCBI Taxonomy" id="6293"/>
    <lineage>
        <taxon>Eukaryota</taxon>
        <taxon>Metazoa</taxon>
        <taxon>Ecdysozoa</taxon>
        <taxon>Nematoda</taxon>
        <taxon>Chromadorea</taxon>
        <taxon>Rhabditida</taxon>
        <taxon>Spirurina</taxon>
        <taxon>Spiruromorpha</taxon>
        <taxon>Filarioidea</taxon>
        <taxon>Onchocercidae</taxon>
        <taxon>Wuchereria</taxon>
    </lineage>
</organism>
<feature type="signal peptide" evidence="2">
    <location>
        <begin position="1"/>
        <end position="23"/>
    </location>
</feature>
<evidence type="ECO:0000256" key="1">
    <source>
        <dbReference type="SAM" id="Phobius"/>
    </source>
</evidence>
<accession>A0A1I8EB07</accession>
<reference evidence="3" key="1">
    <citation type="submission" date="2016-11" db="UniProtKB">
        <authorList>
            <consortium name="WormBaseParasite"/>
        </authorList>
    </citation>
    <scope>IDENTIFICATION</scope>
    <source>
        <strain evidence="3">pt0022</strain>
    </source>
</reference>
<proteinExistence type="predicted"/>
<keyword evidence="2" id="KW-0732">Signal</keyword>
<name>A0A1I8EB07_WUCBA</name>
<evidence type="ECO:0000256" key="2">
    <source>
        <dbReference type="SAM" id="SignalP"/>
    </source>
</evidence>
<feature type="chain" id="PRO_5009318069" evidence="2">
    <location>
        <begin position="24"/>
        <end position="192"/>
    </location>
</feature>
<evidence type="ECO:0000313" key="3">
    <source>
        <dbReference type="WBParaSite" id="maker-PairedContig_1238-snap-gene-0.1-mRNA-1"/>
    </source>
</evidence>
<dbReference type="WBParaSite" id="maker-PairedContig_1238-snap-gene-0.1-mRNA-1">
    <property type="protein sequence ID" value="maker-PairedContig_1238-snap-gene-0.1-mRNA-1"/>
    <property type="gene ID" value="maker-PairedContig_1238-snap-gene-0.1"/>
</dbReference>
<keyword evidence="1" id="KW-0472">Membrane</keyword>
<feature type="transmembrane region" description="Helical" evidence="1">
    <location>
        <begin position="152"/>
        <end position="173"/>
    </location>
</feature>
<sequence length="192" mass="22555">MQLLRITTYTFITFTTLLCYTEADWFEDLSGLYNKLISGADYIKDKATTTALETFDDAKARLKDPETHRRIQKWINEEAIPSIKAKVDALINFMKKTVVPELQEVKNAYDIANEGDNNDKKKSKFYCVGVNIYTRINTSYKFTVQYFCANCLVYLFYLLLFFFATIIILFNLYSRFWVLSKQAKKKNEIKKK</sequence>
<protein>
    <submittedName>
        <fullName evidence="3">Uncharacterized protein</fullName>
    </submittedName>
</protein>